<feature type="transmembrane region" description="Helical" evidence="5">
    <location>
        <begin position="106"/>
        <end position="123"/>
    </location>
</feature>
<feature type="transmembrane region" description="Helical" evidence="5">
    <location>
        <begin position="199"/>
        <end position="216"/>
    </location>
</feature>
<feature type="transmembrane region" description="Helical" evidence="5">
    <location>
        <begin position="129"/>
        <end position="147"/>
    </location>
</feature>
<dbReference type="RefSeq" id="WP_184215677.1">
    <property type="nucleotide sequence ID" value="NZ_JACHIP010000002.1"/>
</dbReference>
<evidence type="ECO:0000256" key="4">
    <source>
        <dbReference type="ARBA" id="ARBA00023136"/>
    </source>
</evidence>
<keyword evidence="7" id="KW-0436">Ligase</keyword>
<proteinExistence type="predicted"/>
<gene>
    <name evidence="7" type="ORF">HDF16_001835</name>
</gene>
<feature type="transmembrane region" description="Helical" evidence="5">
    <location>
        <begin position="394"/>
        <end position="411"/>
    </location>
</feature>
<keyword evidence="8" id="KW-1185">Reference proteome</keyword>
<feature type="transmembrane region" description="Helical" evidence="5">
    <location>
        <begin position="74"/>
        <end position="94"/>
    </location>
</feature>
<evidence type="ECO:0000313" key="7">
    <source>
        <dbReference type="EMBL" id="MBB5057150.1"/>
    </source>
</evidence>
<dbReference type="PANTHER" id="PTHR37422:SF17">
    <property type="entry name" value="O-ANTIGEN LIGASE"/>
    <property type="match status" value="1"/>
</dbReference>
<protein>
    <submittedName>
        <fullName evidence="7">O-antigen ligase</fullName>
    </submittedName>
</protein>
<evidence type="ECO:0000256" key="1">
    <source>
        <dbReference type="ARBA" id="ARBA00004141"/>
    </source>
</evidence>
<feature type="transmembrane region" description="Helical" evidence="5">
    <location>
        <begin position="358"/>
        <end position="382"/>
    </location>
</feature>
<comment type="caution">
    <text evidence="7">The sequence shown here is derived from an EMBL/GenBank/DDBJ whole genome shotgun (WGS) entry which is preliminary data.</text>
</comment>
<keyword evidence="4 5" id="KW-0472">Membrane</keyword>
<feature type="transmembrane region" description="Helical" evidence="5">
    <location>
        <begin position="159"/>
        <end position="179"/>
    </location>
</feature>
<keyword evidence="2 5" id="KW-0812">Transmembrane</keyword>
<feature type="transmembrane region" description="Helical" evidence="5">
    <location>
        <begin position="270"/>
        <end position="288"/>
    </location>
</feature>
<dbReference type="AlphaFoldDB" id="A0A7W7ZC36"/>
<evidence type="ECO:0000259" key="6">
    <source>
        <dbReference type="Pfam" id="PF04932"/>
    </source>
</evidence>
<feature type="transmembrane region" description="Helical" evidence="5">
    <location>
        <begin position="228"/>
        <end position="258"/>
    </location>
</feature>
<sequence>MSTLATPQGVFTKPVPRAAKSTQPSDSIFGLIVTYAILGPILFIAARGAFSIQGMSFNSRVGGLVTPETGQGSALHSAELIVCYGIMVLVMYPVINRLIETCRANWPLFLLPIWAICSTLWSSEPTRTLSFSILSLVLTVFGIYLAVRFNPRQQLQLVLLSGLVAAVVSFVLIIALPIAGIDYKNATVGAEGIYPSKNACSGITILFLLPGFFYHFPGKWGGVKRMTYIGLNLALIVAALARTGWGVLIILVLFILLLRFMHRLRPTERILVAGFTPAAIALGLWLVYANSGPILKFIGKDPTLSGRTVIWAIAPLAIVKSPIVGFGYDAFFTVRNPEAHRLALAAGDPFLGNAENGVLQMLLELGFVGMFVLSWVLVKGTVNAVRCFRSNTPNYALWYIVLIFYTLLTLVDGNKFMFPNAIEWPIFMMAYVGLENEARRIKSLGVAWT</sequence>
<reference evidence="7 8" key="1">
    <citation type="submission" date="2020-08" db="EMBL/GenBank/DDBJ databases">
        <title>Genomic Encyclopedia of Type Strains, Phase IV (KMG-V): Genome sequencing to study the core and pangenomes of soil and plant-associated prokaryotes.</title>
        <authorList>
            <person name="Whitman W."/>
        </authorList>
    </citation>
    <scope>NUCLEOTIDE SEQUENCE [LARGE SCALE GENOMIC DNA]</scope>
    <source>
        <strain evidence="7 8">M8UP14</strain>
    </source>
</reference>
<evidence type="ECO:0000256" key="2">
    <source>
        <dbReference type="ARBA" id="ARBA00022692"/>
    </source>
</evidence>
<evidence type="ECO:0000313" key="8">
    <source>
        <dbReference type="Proteomes" id="UP000540989"/>
    </source>
</evidence>
<feature type="transmembrane region" description="Helical" evidence="5">
    <location>
        <begin position="309"/>
        <end position="328"/>
    </location>
</feature>
<evidence type="ECO:0000256" key="5">
    <source>
        <dbReference type="SAM" id="Phobius"/>
    </source>
</evidence>
<dbReference type="Proteomes" id="UP000540989">
    <property type="component" value="Unassembled WGS sequence"/>
</dbReference>
<dbReference type="PANTHER" id="PTHR37422">
    <property type="entry name" value="TEICHURONIC ACID BIOSYNTHESIS PROTEIN TUAE"/>
    <property type="match status" value="1"/>
</dbReference>
<name>A0A7W7ZC36_9BACT</name>
<dbReference type="EMBL" id="JACHIP010000002">
    <property type="protein sequence ID" value="MBB5057150.1"/>
    <property type="molecule type" value="Genomic_DNA"/>
</dbReference>
<feature type="transmembrane region" description="Helical" evidence="5">
    <location>
        <begin position="28"/>
        <end position="50"/>
    </location>
</feature>
<organism evidence="7 8">
    <name type="scientific">Granulicella aggregans</name>
    <dbReference type="NCBI Taxonomy" id="474949"/>
    <lineage>
        <taxon>Bacteria</taxon>
        <taxon>Pseudomonadati</taxon>
        <taxon>Acidobacteriota</taxon>
        <taxon>Terriglobia</taxon>
        <taxon>Terriglobales</taxon>
        <taxon>Acidobacteriaceae</taxon>
        <taxon>Granulicella</taxon>
    </lineage>
</organism>
<dbReference type="GO" id="GO:0016020">
    <property type="term" value="C:membrane"/>
    <property type="evidence" value="ECO:0007669"/>
    <property type="project" value="UniProtKB-SubCell"/>
</dbReference>
<keyword evidence="3 5" id="KW-1133">Transmembrane helix</keyword>
<feature type="domain" description="O-antigen ligase-related" evidence="6">
    <location>
        <begin position="231"/>
        <end position="373"/>
    </location>
</feature>
<comment type="subcellular location">
    <subcellularLocation>
        <location evidence="1">Membrane</location>
        <topology evidence="1">Multi-pass membrane protein</topology>
    </subcellularLocation>
</comment>
<dbReference type="InterPro" id="IPR051533">
    <property type="entry name" value="WaaL-like"/>
</dbReference>
<dbReference type="GO" id="GO:0016874">
    <property type="term" value="F:ligase activity"/>
    <property type="evidence" value="ECO:0007669"/>
    <property type="project" value="UniProtKB-KW"/>
</dbReference>
<dbReference type="Pfam" id="PF04932">
    <property type="entry name" value="Wzy_C"/>
    <property type="match status" value="1"/>
</dbReference>
<dbReference type="InterPro" id="IPR007016">
    <property type="entry name" value="O-antigen_ligase-rel_domated"/>
</dbReference>
<accession>A0A7W7ZC36</accession>
<evidence type="ECO:0000256" key="3">
    <source>
        <dbReference type="ARBA" id="ARBA00022989"/>
    </source>
</evidence>